<dbReference type="AlphaFoldDB" id="A0A8E3ZJF0"/>
<dbReference type="PANTHER" id="PTHR30425:SF2">
    <property type="entry name" value="ABC TRANSPORTER PERMEASE PROTEIN YQGH-RELATED"/>
    <property type="match status" value="1"/>
</dbReference>
<proteinExistence type="inferred from homology"/>
<keyword evidence="4 9" id="KW-1003">Cell membrane</keyword>
<dbReference type="CDD" id="cd06261">
    <property type="entry name" value="TM_PBP2"/>
    <property type="match status" value="1"/>
</dbReference>
<evidence type="ECO:0000259" key="10">
    <source>
        <dbReference type="PROSITE" id="PS50928"/>
    </source>
</evidence>
<dbReference type="GO" id="GO:0005886">
    <property type="term" value="C:plasma membrane"/>
    <property type="evidence" value="ECO:0007669"/>
    <property type="project" value="UniProtKB-SubCell"/>
</dbReference>
<dbReference type="InterPro" id="IPR000515">
    <property type="entry name" value="MetI-like"/>
</dbReference>
<dbReference type="GeneID" id="92715699"/>
<gene>
    <name evidence="11" type="ORF">Dia5BBH33_04820</name>
</gene>
<keyword evidence="9" id="KW-0592">Phosphate transport</keyword>
<dbReference type="PROSITE" id="PS50928">
    <property type="entry name" value="ABC_TM1"/>
    <property type="match status" value="1"/>
</dbReference>
<sequence length="303" mass="32595">MDQNMRQQHMFRREYFGKSLAVLCGMFLIVLTIAIGAFLLAKGMLTFTQFHHSIGEFLFSSAWKPSDTEMGGGQVGAAIYIWGSILTCTLALVISVPFSLATAVFMTQIAPKLGERIIRPAVEIFVGIPSVVYGWVGLVVLVPLLQRIFDLPHGQSVLAAGIVLSVMIYPTITSVSADAIRSVNNKYVEGAYGLGSTRWQMIYKVLLPAALPGILTAIVLGLARAFGEALAVSMVIGKMRAFPDSLLAPTNSLTAAIASDMGGAMDGGEFNAALWSMALLLFIISLLFILVIHLIAARKERIA</sequence>
<evidence type="ECO:0000256" key="4">
    <source>
        <dbReference type="ARBA" id="ARBA00022475"/>
    </source>
</evidence>
<dbReference type="EMBL" id="AP019697">
    <property type="protein sequence ID" value="BBK24547.1"/>
    <property type="molecule type" value="Genomic_DNA"/>
</dbReference>
<dbReference type="PANTHER" id="PTHR30425">
    <property type="entry name" value="PHOSPHATE TRANSPORT SYSTEM PERMEASE PROTEIN PST"/>
    <property type="match status" value="1"/>
</dbReference>
<feature type="transmembrane region" description="Helical" evidence="8">
    <location>
        <begin position="157"/>
        <end position="180"/>
    </location>
</feature>
<name>A0A8E3ZJF0_9FIRM</name>
<evidence type="ECO:0000313" key="12">
    <source>
        <dbReference type="Proteomes" id="UP000320585"/>
    </source>
</evidence>
<dbReference type="Proteomes" id="UP000320585">
    <property type="component" value="Chromosome"/>
</dbReference>
<dbReference type="InterPro" id="IPR035906">
    <property type="entry name" value="MetI-like_sf"/>
</dbReference>
<keyword evidence="6 8" id="KW-1133">Transmembrane helix</keyword>
<comment type="function">
    <text evidence="9">Part of the binding-protein-dependent transport system for phosphate; probably responsible for the translocation of the substrate across the membrane.</text>
</comment>
<dbReference type="GO" id="GO:0005315">
    <property type="term" value="F:phosphate transmembrane transporter activity"/>
    <property type="evidence" value="ECO:0007669"/>
    <property type="project" value="InterPro"/>
</dbReference>
<keyword evidence="5 8" id="KW-0812">Transmembrane</keyword>
<evidence type="ECO:0000256" key="3">
    <source>
        <dbReference type="ARBA" id="ARBA00022448"/>
    </source>
</evidence>
<comment type="subcellular location">
    <subcellularLocation>
        <location evidence="1 8">Cell membrane</location>
        <topology evidence="1 8">Multi-pass membrane protein</topology>
    </subcellularLocation>
</comment>
<evidence type="ECO:0000256" key="2">
    <source>
        <dbReference type="ARBA" id="ARBA00007069"/>
    </source>
</evidence>
<dbReference type="SUPFAM" id="SSF161098">
    <property type="entry name" value="MetI-like"/>
    <property type="match status" value="1"/>
</dbReference>
<dbReference type="NCBIfam" id="TIGR02138">
    <property type="entry name" value="phosphate_pstC"/>
    <property type="match status" value="1"/>
</dbReference>
<evidence type="ECO:0000256" key="8">
    <source>
        <dbReference type="RuleBase" id="RU363032"/>
    </source>
</evidence>
<protein>
    <recommendedName>
        <fullName evidence="9">Phosphate transport system permease protein</fullName>
    </recommendedName>
</protein>
<comment type="similarity">
    <text evidence="2 9">Belongs to the binding-protein-dependent transport system permease family. CysTW subfamily.</text>
</comment>
<feature type="domain" description="ABC transmembrane type-1" evidence="10">
    <location>
        <begin position="81"/>
        <end position="292"/>
    </location>
</feature>
<feature type="transmembrane region" description="Helical" evidence="8">
    <location>
        <begin position="272"/>
        <end position="296"/>
    </location>
</feature>
<evidence type="ECO:0000313" key="11">
    <source>
        <dbReference type="EMBL" id="BBK24547.1"/>
    </source>
</evidence>
<evidence type="ECO:0000256" key="1">
    <source>
        <dbReference type="ARBA" id="ARBA00004651"/>
    </source>
</evidence>
<accession>A0A8E3ZJF0</accession>
<keyword evidence="3 8" id="KW-0813">Transport</keyword>
<keyword evidence="12" id="KW-1185">Reference proteome</keyword>
<feature type="transmembrane region" description="Helical" evidence="8">
    <location>
        <begin position="124"/>
        <end position="145"/>
    </location>
</feature>
<dbReference type="KEGG" id="dho:Dia5BBH33_04820"/>
<organism evidence="11 12">
    <name type="scientific">Dialister hominis</name>
    <dbReference type="NCBI Taxonomy" id="2582419"/>
    <lineage>
        <taxon>Bacteria</taxon>
        <taxon>Bacillati</taxon>
        <taxon>Bacillota</taxon>
        <taxon>Negativicutes</taxon>
        <taxon>Veillonellales</taxon>
        <taxon>Veillonellaceae</taxon>
        <taxon>Dialister</taxon>
    </lineage>
</organism>
<dbReference type="RefSeq" id="WP_022381647.1">
    <property type="nucleotide sequence ID" value="NZ_AP019697.1"/>
</dbReference>
<feature type="transmembrane region" description="Helical" evidence="8">
    <location>
        <begin position="20"/>
        <end position="41"/>
    </location>
</feature>
<keyword evidence="7 8" id="KW-0472">Membrane</keyword>
<dbReference type="Pfam" id="PF00528">
    <property type="entry name" value="BPD_transp_1"/>
    <property type="match status" value="1"/>
</dbReference>
<dbReference type="OrthoDB" id="9785113at2"/>
<evidence type="ECO:0000256" key="9">
    <source>
        <dbReference type="RuleBase" id="RU363054"/>
    </source>
</evidence>
<dbReference type="GO" id="GO:0006817">
    <property type="term" value="P:phosphate ion transport"/>
    <property type="evidence" value="ECO:0007669"/>
    <property type="project" value="UniProtKB-KW"/>
</dbReference>
<reference evidence="12" key="1">
    <citation type="submission" date="2019-05" db="EMBL/GenBank/DDBJ databases">
        <title>Complete genome sequencing of Dialister sp. strain 5BBH33.</title>
        <authorList>
            <person name="Sakamoto M."/>
            <person name="Murakami T."/>
            <person name="Mori H."/>
        </authorList>
    </citation>
    <scope>NUCLEOTIDE SEQUENCE [LARGE SCALE GENOMIC DNA]</scope>
    <source>
        <strain evidence="12">5BBH33</strain>
    </source>
</reference>
<evidence type="ECO:0000256" key="5">
    <source>
        <dbReference type="ARBA" id="ARBA00022692"/>
    </source>
</evidence>
<feature type="transmembrane region" description="Helical" evidence="8">
    <location>
        <begin position="79"/>
        <end position="104"/>
    </location>
</feature>
<feature type="transmembrane region" description="Helical" evidence="8">
    <location>
        <begin position="201"/>
        <end position="223"/>
    </location>
</feature>
<evidence type="ECO:0000256" key="6">
    <source>
        <dbReference type="ARBA" id="ARBA00022989"/>
    </source>
</evidence>
<evidence type="ECO:0000256" key="7">
    <source>
        <dbReference type="ARBA" id="ARBA00023136"/>
    </source>
</evidence>
<dbReference type="InterPro" id="IPR011864">
    <property type="entry name" value="Phosphate_PstC"/>
</dbReference>
<dbReference type="Gene3D" id="1.10.3720.10">
    <property type="entry name" value="MetI-like"/>
    <property type="match status" value="1"/>
</dbReference>
<dbReference type="InterPro" id="IPR051124">
    <property type="entry name" value="Phosphate_Transport_Permease"/>
</dbReference>